<feature type="region of interest" description="Disordered" evidence="1">
    <location>
        <begin position="108"/>
        <end position="199"/>
    </location>
</feature>
<accession>A0A1C6SV52</accession>
<proteinExistence type="predicted"/>
<reference evidence="3" key="1">
    <citation type="submission" date="2016-06" db="EMBL/GenBank/DDBJ databases">
        <authorList>
            <person name="Varghese N."/>
            <person name="Submissions Spin"/>
        </authorList>
    </citation>
    <scope>NUCLEOTIDE SEQUENCE [LARGE SCALE GENOMIC DNA]</scope>
    <source>
        <strain evidence="3">DSM 43817</strain>
    </source>
</reference>
<organism evidence="2 3">
    <name type="scientific">Micromonospora pallida</name>
    <dbReference type="NCBI Taxonomy" id="145854"/>
    <lineage>
        <taxon>Bacteria</taxon>
        <taxon>Bacillati</taxon>
        <taxon>Actinomycetota</taxon>
        <taxon>Actinomycetes</taxon>
        <taxon>Micromonosporales</taxon>
        <taxon>Micromonosporaceae</taxon>
        <taxon>Micromonospora</taxon>
    </lineage>
</organism>
<dbReference type="AlphaFoldDB" id="A0A1C6SV52"/>
<protein>
    <submittedName>
        <fullName evidence="2">Uncharacterized protein</fullName>
    </submittedName>
</protein>
<evidence type="ECO:0000313" key="2">
    <source>
        <dbReference type="EMBL" id="SCL33357.1"/>
    </source>
</evidence>
<dbReference type="Proteomes" id="UP000198959">
    <property type="component" value="Unassembled WGS sequence"/>
</dbReference>
<feature type="compositionally biased region" description="Basic and acidic residues" evidence="1">
    <location>
        <begin position="174"/>
        <end position="185"/>
    </location>
</feature>
<evidence type="ECO:0000313" key="3">
    <source>
        <dbReference type="Proteomes" id="UP000198959"/>
    </source>
</evidence>
<evidence type="ECO:0000256" key="1">
    <source>
        <dbReference type="SAM" id="MobiDB-lite"/>
    </source>
</evidence>
<feature type="compositionally biased region" description="Basic and acidic residues" evidence="1">
    <location>
        <begin position="108"/>
        <end position="118"/>
    </location>
</feature>
<name>A0A1C6SV52_9ACTN</name>
<dbReference type="EMBL" id="FMHW01000002">
    <property type="protein sequence ID" value="SCL33357.1"/>
    <property type="molecule type" value="Genomic_DNA"/>
</dbReference>
<keyword evidence="3" id="KW-1185">Reference proteome</keyword>
<dbReference type="STRING" id="145854.GA0074692_3557"/>
<sequence length="199" mass="21273">MAVERGFEPGTDVLIRKVDSHLAAVRVGLDGPELELAERLARCLRELVAETAQASAADRAQVRAAVHYFVLRRESRGRLLSVRSLAAAQRLVNRVAVQLGRPDLLVESRRDGAPRERAVPVASRSAPIAGRSTEPAVPVPGRSADRSAPLAGRSAESPVPVAGRPAERPAPPEASRRSSDADRVVNRAIFAKRPIGPTV</sequence>
<gene>
    <name evidence="2" type="ORF">GA0074692_3557</name>
</gene>